<comment type="similarity">
    <text evidence="10">In the C-terminal section; belongs to the DAO family.</text>
</comment>
<dbReference type="InterPro" id="IPR029063">
    <property type="entry name" value="SAM-dependent_MTases_sf"/>
</dbReference>
<organism evidence="13 14">
    <name type="scientific">Marinobacter nanhaiticus D15-8W</name>
    <dbReference type="NCBI Taxonomy" id="626887"/>
    <lineage>
        <taxon>Bacteria</taxon>
        <taxon>Pseudomonadati</taxon>
        <taxon>Pseudomonadota</taxon>
        <taxon>Gammaproteobacteria</taxon>
        <taxon>Pseudomonadales</taxon>
        <taxon>Marinobacteraceae</taxon>
        <taxon>Marinobacter</taxon>
    </lineage>
</organism>
<evidence type="ECO:0000313" key="13">
    <source>
        <dbReference type="EMBL" id="ENO13865.1"/>
    </source>
</evidence>
<reference evidence="13 14" key="1">
    <citation type="journal article" date="2013" name="Genome Announc.">
        <title>Genome Sequence of the Polycyclic Aromatic Hydrocarbon-Degrading Bacterium Strain Marinobacter nanhaiticus D15-8WT.</title>
        <authorList>
            <person name="Cui Z."/>
            <person name="Gao W."/>
            <person name="Li Q."/>
            <person name="Xu G."/>
            <person name="Zheng L."/>
        </authorList>
    </citation>
    <scope>NUCLEOTIDE SEQUENCE [LARGE SCALE GENOMIC DNA]</scope>
    <source>
        <strain evidence="13 14">D15-8W</strain>
    </source>
</reference>
<accession>N6VUN4</accession>
<dbReference type="EC" id="1.5.-.-" evidence="10"/>
<dbReference type="RefSeq" id="WP_004582086.1">
    <property type="nucleotide sequence ID" value="NZ_AP028878.1"/>
</dbReference>
<dbReference type="OrthoDB" id="9786494at2"/>
<dbReference type="GO" id="GO:0016645">
    <property type="term" value="F:oxidoreductase activity, acting on the CH-NH group of donors"/>
    <property type="evidence" value="ECO:0007669"/>
    <property type="project" value="InterPro"/>
</dbReference>
<dbReference type="NCBIfam" id="NF033855">
    <property type="entry name" value="tRNA_MNMC2"/>
    <property type="match status" value="1"/>
</dbReference>
<dbReference type="HAMAP" id="MF_01102">
    <property type="entry name" value="MnmC"/>
    <property type="match status" value="1"/>
</dbReference>
<keyword evidence="3 10" id="KW-0285">Flavoprotein</keyword>
<dbReference type="InterPro" id="IPR036188">
    <property type="entry name" value="FAD/NAD-bd_sf"/>
</dbReference>
<dbReference type="SUPFAM" id="SSF51905">
    <property type="entry name" value="FAD/NAD(P)-binding domain"/>
    <property type="match status" value="1"/>
</dbReference>
<dbReference type="Proteomes" id="UP000013165">
    <property type="component" value="Unassembled WGS sequence"/>
</dbReference>
<evidence type="ECO:0000256" key="3">
    <source>
        <dbReference type="ARBA" id="ARBA00022630"/>
    </source>
</evidence>
<evidence type="ECO:0000313" key="14">
    <source>
        <dbReference type="Proteomes" id="UP000013165"/>
    </source>
</evidence>
<evidence type="ECO:0000256" key="2">
    <source>
        <dbReference type="ARBA" id="ARBA00022603"/>
    </source>
</evidence>
<evidence type="ECO:0000256" key="5">
    <source>
        <dbReference type="ARBA" id="ARBA00022691"/>
    </source>
</evidence>
<keyword evidence="5 10" id="KW-0949">S-adenosyl-L-methionine</keyword>
<comment type="subcellular location">
    <subcellularLocation>
        <location evidence="10">Cytoplasm</location>
    </subcellularLocation>
</comment>
<dbReference type="STRING" id="626887.J057_20755"/>
<dbReference type="InterPro" id="IPR047785">
    <property type="entry name" value="tRNA_MNMC2"/>
</dbReference>
<evidence type="ECO:0000256" key="7">
    <source>
        <dbReference type="ARBA" id="ARBA00022827"/>
    </source>
</evidence>
<dbReference type="GO" id="GO:0050660">
    <property type="term" value="F:flavin adenine dinucleotide binding"/>
    <property type="evidence" value="ECO:0007669"/>
    <property type="project" value="UniProtKB-UniRule"/>
</dbReference>
<dbReference type="eggNOG" id="COG0665">
    <property type="taxonomic scope" value="Bacteria"/>
</dbReference>
<keyword evidence="2 10" id="KW-0489">Methyltransferase</keyword>
<evidence type="ECO:0000256" key="8">
    <source>
        <dbReference type="ARBA" id="ARBA00023002"/>
    </source>
</evidence>
<dbReference type="InterPro" id="IPR023032">
    <property type="entry name" value="tRNA_MAMT_biosynth_bifunc_MnmC"/>
</dbReference>
<dbReference type="GO" id="GO:0004808">
    <property type="term" value="F:tRNA (5-methylaminomethyl-2-thiouridylate)(34)-methyltransferase activity"/>
    <property type="evidence" value="ECO:0007669"/>
    <property type="project" value="UniProtKB-EC"/>
</dbReference>
<sequence>MSITPIPDQTLGPAIETAEIDWQDGQPVSRAFGDVYFSRENGLEETRYVFLGHNRIEQRFAALEEGASFVVAETGFGTGLNFLATWRAWEHHAPPDARLHFVSVERYPLTPADLEQALTLWPELAPLAEALIAQYPALVTGTHRLVFDSGRVRLTLYFGEARDAWSNLRFSADAWYLDGFAPALNPDLWLEQLIGQIATRSRPGATVATFTAVGAVRRALLAAGFSMRKVPGFGRKREMLAGEFNAPASVVPRQNHSPVTIVGAGIAAALTARNLAERGRDVHIFSAGDEPADGASGNAQAALYVKLGVDYGPETQLALHALLHAQRTYQRYDPDNTRFWHRTGLLQLAGSEREADRQRRFLERNRYPGNVLQSVNVTDAQRLSGSPVQSGGLWFPDSGWLEPPHLCQWLLEHPRIQCHYGHKVEQVRHDGRQWQLAFTNSEAQSSNIVILTGGHQVANLLPDGQNYRFRAIRGQVSQLPAEAITGTDAVICGDSYLNPIHGEYAVTGATFDLDTTNPELLTSSHQENIDRLSTWLPGIWSQVPPPAAEALPGRVSFRCTTHDYQPVAGAAGATDEPRGLYVLTGLGSKGFALAPLLAEWLADVICGEPESLEPVISDRLSLARCRRSTDDR</sequence>
<dbReference type="InterPro" id="IPR017610">
    <property type="entry name" value="tRNA_S-uridine_synth_MnmC_C"/>
</dbReference>
<keyword evidence="6 10" id="KW-0819">tRNA processing</keyword>
<evidence type="ECO:0000256" key="10">
    <source>
        <dbReference type="HAMAP-Rule" id="MF_01102"/>
    </source>
</evidence>
<keyword evidence="8 10" id="KW-0560">Oxidoreductase</keyword>
<dbReference type="Pfam" id="PF05430">
    <property type="entry name" value="Methyltransf_30"/>
    <property type="match status" value="1"/>
</dbReference>
<dbReference type="GO" id="GO:0005737">
    <property type="term" value="C:cytoplasm"/>
    <property type="evidence" value="ECO:0007669"/>
    <property type="project" value="UniProtKB-SubCell"/>
</dbReference>
<dbReference type="PATRIC" id="fig|626887.3.peg.4155"/>
<comment type="catalytic activity">
    <reaction evidence="10">
        <text>5-aminomethyl-2-thiouridine(34) in tRNA + S-adenosyl-L-methionine = 5-methylaminomethyl-2-thiouridine(34) in tRNA + S-adenosyl-L-homocysteine + H(+)</text>
        <dbReference type="Rhea" id="RHEA:19569"/>
        <dbReference type="Rhea" id="RHEA-COMP:10195"/>
        <dbReference type="Rhea" id="RHEA-COMP:10197"/>
        <dbReference type="ChEBI" id="CHEBI:15378"/>
        <dbReference type="ChEBI" id="CHEBI:57856"/>
        <dbReference type="ChEBI" id="CHEBI:59789"/>
        <dbReference type="ChEBI" id="CHEBI:74454"/>
        <dbReference type="ChEBI" id="CHEBI:74455"/>
        <dbReference type="EC" id="2.1.1.61"/>
    </reaction>
</comment>
<dbReference type="EMBL" id="APLQ01000014">
    <property type="protein sequence ID" value="ENO13865.1"/>
    <property type="molecule type" value="Genomic_DNA"/>
</dbReference>
<evidence type="ECO:0000256" key="4">
    <source>
        <dbReference type="ARBA" id="ARBA00022679"/>
    </source>
</evidence>
<comment type="caution">
    <text evidence="13">The sequence shown here is derived from an EMBL/GenBank/DDBJ whole genome shotgun (WGS) entry which is preliminary data.</text>
</comment>
<proteinExistence type="inferred from homology"/>
<dbReference type="Gene3D" id="3.30.9.10">
    <property type="entry name" value="D-Amino Acid Oxidase, subunit A, domain 2"/>
    <property type="match status" value="1"/>
</dbReference>
<feature type="region of interest" description="FAD-dependent cmnm(5)s(2)U34 oxidoreductase" evidence="10">
    <location>
        <begin position="262"/>
        <end position="632"/>
    </location>
</feature>
<protein>
    <recommendedName>
        <fullName evidence="10">tRNA 5-methylaminomethyl-2-thiouridine biosynthesis bifunctional protein MnmC</fullName>
        <shortName evidence="10">tRNA mnm(5)s(2)U biosynthesis bifunctional protein</shortName>
    </recommendedName>
    <domain>
        <recommendedName>
            <fullName evidence="10">tRNA (mnm(5)s(2)U34)-methyltransferase</fullName>
            <ecNumber evidence="10">2.1.1.61</ecNumber>
        </recommendedName>
    </domain>
    <domain>
        <recommendedName>
            <fullName evidence="10">FAD-dependent cmnm(5)s(2)U34 oxidoreductase</fullName>
            <ecNumber evidence="10">1.5.-.-</ecNumber>
        </recommendedName>
    </domain>
</protein>
<dbReference type="Gene3D" id="3.50.50.60">
    <property type="entry name" value="FAD/NAD(P)-binding domain"/>
    <property type="match status" value="1"/>
</dbReference>
<dbReference type="PANTHER" id="PTHR13847:SF283">
    <property type="entry name" value="TRNA 5-METHYLAMINOMETHYL-2-THIOURIDINE BIOSYNTHESIS BIFUNCTIONAL PROTEIN MNMC"/>
    <property type="match status" value="1"/>
</dbReference>
<comment type="function">
    <text evidence="10">Catalyzes the last two steps in the biosynthesis of 5-methylaminomethyl-2-thiouridine (mnm(5)s(2)U) at the wobble position (U34) in tRNA. Catalyzes the FAD-dependent demodification of cmnm(5)s(2)U34 to nm(5)s(2)U34, followed by the transfer of a methyl group from S-adenosyl-L-methionine to nm(5)s(2)U34, to form mnm(5)s(2)U34.</text>
</comment>
<name>N6VUN4_9GAMM</name>
<dbReference type="GO" id="GO:0032259">
    <property type="term" value="P:methylation"/>
    <property type="evidence" value="ECO:0007669"/>
    <property type="project" value="UniProtKB-KW"/>
</dbReference>
<keyword evidence="14" id="KW-1185">Reference proteome</keyword>
<dbReference type="GO" id="GO:0002097">
    <property type="term" value="P:tRNA wobble base modification"/>
    <property type="evidence" value="ECO:0007669"/>
    <property type="project" value="UniProtKB-UniRule"/>
</dbReference>
<evidence type="ECO:0000256" key="6">
    <source>
        <dbReference type="ARBA" id="ARBA00022694"/>
    </source>
</evidence>
<evidence type="ECO:0000256" key="9">
    <source>
        <dbReference type="ARBA" id="ARBA00023268"/>
    </source>
</evidence>
<dbReference type="PANTHER" id="PTHR13847">
    <property type="entry name" value="SARCOSINE DEHYDROGENASE-RELATED"/>
    <property type="match status" value="1"/>
</dbReference>
<dbReference type="Pfam" id="PF01266">
    <property type="entry name" value="DAO"/>
    <property type="match status" value="1"/>
</dbReference>
<dbReference type="InterPro" id="IPR006076">
    <property type="entry name" value="FAD-dep_OxRdtase"/>
</dbReference>
<evidence type="ECO:0000259" key="12">
    <source>
        <dbReference type="Pfam" id="PF05430"/>
    </source>
</evidence>
<dbReference type="NCBIfam" id="TIGR03197">
    <property type="entry name" value="MnmC_Cterm"/>
    <property type="match status" value="1"/>
</dbReference>
<keyword evidence="9 10" id="KW-0511">Multifunctional enzyme</keyword>
<comment type="cofactor">
    <cofactor evidence="10">
        <name>FAD</name>
        <dbReference type="ChEBI" id="CHEBI:57692"/>
    </cofactor>
</comment>
<evidence type="ECO:0000259" key="11">
    <source>
        <dbReference type="Pfam" id="PF01266"/>
    </source>
</evidence>
<dbReference type="AlphaFoldDB" id="N6VUN4"/>
<evidence type="ECO:0000256" key="1">
    <source>
        <dbReference type="ARBA" id="ARBA00022490"/>
    </source>
</evidence>
<dbReference type="NCBIfam" id="NF002481">
    <property type="entry name" value="PRK01747.1-2"/>
    <property type="match status" value="1"/>
</dbReference>
<dbReference type="HOGENOM" id="CLU_022427_1_0_6"/>
<dbReference type="InterPro" id="IPR008471">
    <property type="entry name" value="MnmC-like_methylTransf"/>
</dbReference>
<keyword evidence="1 10" id="KW-0963">Cytoplasm</keyword>
<feature type="domain" description="FAD dependent oxidoreductase" evidence="11">
    <location>
        <begin position="259"/>
        <end position="603"/>
    </location>
</feature>
<keyword evidence="4 10" id="KW-0808">Transferase</keyword>
<gene>
    <name evidence="10" type="primary">mnmC</name>
    <name evidence="13" type="ORF">J057_20755</name>
</gene>
<feature type="domain" description="MnmC-like methyltransferase" evidence="12">
    <location>
        <begin position="122"/>
        <end position="243"/>
    </location>
</feature>
<comment type="similarity">
    <text evidence="10">In the N-terminal section; belongs to the methyltransferase superfamily. tRNA (mnm(5)s(2)U34)-methyltransferase family.</text>
</comment>
<feature type="region of interest" description="tRNA (mnm(5)s(2)U34)-methyltransferase" evidence="10">
    <location>
        <begin position="1"/>
        <end position="245"/>
    </location>
</feature>
<keyword evidence="7 10" id="KW-0274">FAD</keyword>
<dbReference type="EC" id="2.1.1.61" evidence="10"/>
<dbReference type="Gene3D" id="3.40.50.150">
    <property type="entry name" value="Vaccinia Virus protein VP39"/>
    <property type="match status" value="1"/>
</dbReference>
<dbReference type="eggNOG" id="COG4121">
    <property type="taxonomic scope" value="Bacteria"/>
</dbReference>